<dbReference type="GeneID" id="54301517"/>
<feature type="compositionally biased region" description="Basic and acidic residues" evidence="12">
    <location>
        <begin position="4503"/>
        <end position="4512"/>
    </location>
</feature>
<dbReference type="InterPro" id="IPR048617">
    <property type="entry name" value="MDN1_AAA_lid_4"/>
</dbReference>
<feature type="compositionally biased region" description="Basic and acidic residues" evidence="12">
    <location>
        <begin position="4353"/>
        <end position="4368"/>
    </location>
</feature>
<evidence type="ECO:0000256" key="4">
    <source>
        <dbReference type="ARBA" id="ARBA00017143"/>
    </source>
</evidence>
<evidence type="ECO:0000256" key="2">
    <source>
        <dbReference type="ARBA" id="ARBA00004642"/>
    </source>
</evidence>
<feature type="compositionally biased region" description="Acidic residues" evidence="12">
    <location>
        <begin position="4120"/>
        <end position="4172"/>
    </location>
</feature>
<feature type="region of interest" description="Disordered" evidence="12">
    <location>
        <begin position="1013"/>
        <end position="1032"/>
    </location>
</feature>
<dbReference type="FunFam" id="3.40.50.300:FF:001053">
    <property type="entry name" value="Midasin"/>
    <property type="match status" value="1"/>
</dbReference>
<dbReference type="InterPro" id="IPR011704">
    <property type="entry name" value="ATPase_dyneun-rel_AAA"/>
</dbReference>
<evidence type="ECO:0000256" key="7">
    <source>
        <dbReference type="ARBA" id="ARBA00022840"/>
    </source>
</evidence>
<dbReference type="GO" id="GO:0000055">
    <property type="term" value="P:ribosomal large subunit export from nucleus"/>
    <property type="evidence" value="ECO:0007669"/>
    <property type="project" value="TreeGrafter"/>
</dbReference>
<dbReference type="InterPro" id="IPR036465">
    <property type="entry name" value="vWFA_dom_sf"/>
</dbReference>
<gene>
    <name evidence="14" type="ORF">K452DRAFT_316995</name>
</gene>
<evidence type="ECO:0000313" key="14">
    <source>
        <dbReference type="EMBL" id="KAF2144305.1"/>
    </source>
</evidence>
<accession>A0A6A6BLY6</accession>
<dbReference type="SUPFAM" id="SSF53300">
    <property type="entry name" value="vWA-like"/>
    <property type="match status" value="1"/>
</dbReference>
<dbReference type="InterPro" id="IPR040848">
    <property type="entry name" value="AAA_lid_7"/>
</dbReference>
<dbReference type="GO" id="GO:0000027">
    <property type="term" value="P:ribosomal large subunit assembly"/>
    <property type="evidence" value="ECO:0007669"/>
    <property type="project" value="InterPro"/>
</dbReference>
<protein>
    <recommendedName>
        <fullName evidence="4 10">Midasin</fullName>
    </recommendedName>
</protein>
<dbReference type="Gene3D" id="3.40.50.300">
    <property type="entry name" value="P-loop containing nucleotide triphosphate hydrolases"/>
    <property type="match status" value="6"/>
</dbReference>
<keyword evidence="7 10" id="KW-0067">ATP-binding</keyword>
<dbReference type="FunFam" id="3.40.50.300:FF:000582">
    <property type="entry name" value="Midasin"/>
    <property type="match status" value="1"/>
</dbReference>
<feature type="compositionally biased region" description="Basic and acidic residues" evidence="12">
    <location>
        <begin position="4069"/>
        <end position="4080"/>
    </location>
</feature>
<dbReference type="InterPro" id="IPR027417">
    <property type="entry name" value="P-loop_NTPase"/>
</dbReference>
<feature type="compositionally biased region" description="Acidic residues" evidence="12">
    <location>
        <begin position="4258"/>
        <end position="4269"/>
    </location>
</feature>
<dbReference type="GO" id="GO:0005730">
    <property type="term" value="C:nucleolus"/>
    <property type="evidence" value="ECO:0007669"/>
    <property type="project" value="UniProtKB-SubCell"/>
</dbReference>
<dbReference type="OrthoDB" id="5186at2759"/>
<evidence type="ECO:0000256" key="5">
    <source>
        <dbReference type="ARBA" id="ARBA00022553"/>
    </source>
</evidence>
<keyword evidence="15" id="KW-1185">Reference proteome</keyword>
<dbReference type="FunFam" id="3.40.50.300:FF:001368">
    <property type="entry name" value="Midasin"/>
    <property type="match status" value="1"/>
</dbReference>
<dbReference type="PANTHER" id="PTHR48103:SF2">
    <property type="entry name" value="MIDASIN"/>
    <property type="match status" value="1"/>
</dbReference>
<feature type="compositionally biased region" description="Acidic residues" evidence="12">
    <location>
        <begin position="4277"/>
        <end position="4352"/>
    </location>
</feature>
<dbReference type="GO" id="GO:0005654">
    <property type="term" value="C:nucleoplasm"/>
    <property type="evidence" value="ECO:0007669"/>
    <property type="project" value="UniProtKB-SubCell"/>
</dbReference>
<dbReference type="Pfam" id="PF21108">
    <property type="entry name" value="MDN1_4th"/>
    <property type="match status" value="1"/>
</dbReference>
<keyword evidence="9 10" id="KW-0539">Nucleus</keyword>
<feature type="region of interest" description="Disordered" evidence="12">
    <location>
        <begin position="4065"/>
        <end position="4600"/>
    </location>
</feature>
<dbReference type="InterPro" id="IPR041190">
    <property type="entry name" value="Midasin_AAA_lid_5"/>
</dbReference>
<dbReference type="Proteomes" id="UP000799438">
    <property type="component" value="Unassembled WGS sequence"/>
</dbReference>
<evidence type="ECO:0000256" key="9">
    <source>
        <dbReference type="ARBA" id="ARBA00023242"/>
    </source>
</evidence>
<name>A0A6A6BLY6_9PEZI</name>
<dbReference type="InterPro" id="IPR002035">
    <property type="entry name" value="VWF_A"/>
</dbReference>
<evidence type="ECO:0000313" key="15">
    <source>
        <dbReference type="Proteomes" id="UP000799438"/>
    </source>
</evidence>
<dbReference type="FunFam" id="3.40.50.300:FF:000142">
    <property type="entry name" value="Midasin"/>
    <property type="match status" value="1"/>
</dbReference>
<feature type="domain" description="VWFA" evidence="13">
    <location>
        <begin position="4698"/>
        <end position="4885"/>
    </location>
</feature>
<keyword evidence="5" id="KW-0597">Phosphoprotein</keyword>
<proteinExistence type="inferred from homology"/>
<feature type="compositionally biased region" description="Acidic residues" evidence="12">
    <location>
        <begin position="4224"/>
        <end position="4249"/>
    </location>
</feature>
<dbReference type="Pfam" id="PF07728">
    <property type="entry name" value="AAA_5"/>
    <property type="match status" value="9"/>
</dbReference>
<reference evidence="14" key="1">
    <citation type="journal article" date="2020" name="Stud. Mycol.">
        <title>101 Dothideomycetes genomes: a test case for predicting lifestyles and emergence of pathogens.</title>
        <authorList>
            <person name="Haridas S."/>
            <person name="Albert R."/>
            <person name="Binder M."/>
            <person name="Bloem J."/>
            <person name="Labutti K."/>
            <person name="Salamov A."/>
            <person name="Andreopoulos B."/>
            <person name="Baker S."/>
            <person name="Barry K."/>
            <person name="Bills G."/>
            <person name="Bluhm B."/>
            <person name="Cannon C."/>
            <person name="Castanera R."/>
            <person name="Culley D."/>
            <person name="Daum C."/>
            <person name="Ezra D."/>
            <person name="Gonzalez J."/>
            <person name="Henrissat B."/>
            <person name="Kuo A."/>
            <person name="Liang C."/>
            <person name="Lipzen A."/>
            <person name="Lutzoni F."/>
            <person name="Magnuson J."/>
            <person name="Mondo S."/>
            <person name="Nolan M."/>
            <person name="Ohm R."/>
            <person name="Pangilinan J."/>
            <person name="Park H.-J."/>
            <person name="Ramirez L."/>
            <person name="Alfaro M."/>
            <person name="Sun H."/>
            <person name="Tritt A."/>
            <person name="Yoshinaga Y."/>
            <person name="Zwiers L.-H."/>
            <person name="Turgeon B."/>
            <person name="Goodwin S."/>
            <person name="Spatafora J."/>
            <person name="Crous P."/>
            <person name="Grigoriev I."/>
        </authorList>
    </citation>
    <scope>NUCLEOTIDE SEQUENCE</scope>
    <source>
        <strain evidence="14">CBS 121167</strain>
    </source>
</reference>
<dbReference type="RefSeq" id="XP_033400017.1">
    <property type="nucleotide sequence ID" value="XM_033544021.1"/>
</dbReference>
<dbReference type="GO" id="GO:0016887">
    <property type="term" value="F:ATP hydrolysis activity"/>
    <property type="evidence" value="ECO:0007669"/>
    <property type="project" value="InterPro"/>
</dbReference>
<dbReference type="PIRSF" id="PIRSF010340">
    <property type="entry name" value="Midasin"/>
    <property type="match status" value="1"/>
</dbReference>
<feature type="compositionally biased region" description="Polar residues" evidence="12">
    <location>
        <begin position="4451"/>
        <end position="4461"/>
    </location>
</feature>
<comment type="subcellular location">
    <subcellularLocation>
        <location evidence="1">Nucleus</location>
        <location evidence="1">Nucleolus</location>
    </subcellularLocation>
    <subcellularLocation>
        <location evidence="2">Nucleus</location>
        <location evidence="2">Nucleoplasm</location>
    </subcellularLocation>
</comment>
<feature type="compositionally biased region" description="Acidic residues" evidence="12">
    <location>
        <begin position="4536"/>
        <end position="4546"/>
    </location>
</feature>
<keyword evidence="11" id="KW-0175">Coiled coil</keyword>
<keyword evidence="8 10" id="KW-0143">Chaperone</keyword>
<dbReference type="PANTHER" id="PTHR48103">
    <property type="entry name" value="MIDASIN-RELATED"/>
    <property type="match status" value="1"/>
</dbReference>
<evidence type="ECO:0000256" key="1">
    <source>
        <dbReference type="ARBA" id="ARBA00004604"/>
    </source>
</evidence>
<dbReference type="InterPro" id="IPR003593">
    <property type="entry name" value="AAA+_ATPase"/>
</dbReference>
<feature type="compositionally biased region" description="Basic and acidic residues" evidence="12">
    <location>
        <begin position="4214"/>
        <end position="4223"/>
    </location>
</feature>
<evidence type="ECO:0000256" key="11">
    <source>
        <dbReference type="SAM" id="Coils"/>
    </source>
</evidence>
<feature type="compositionally biased region" description="Basic and acidic residues" evidence="12">
    <location>
        <begin position="4406"/>
        <end position="4417"/>
    </location>
</feature>
<dbReference type="GO" id="GO:0005524">
    <property type="term" value="F:ATP binding"/>
    <property type="evidence" value="ECO:0007669"/>
    <property type="project" value="UniProtKB-KW"/>
</dbReference>
<dbReference type="EMBL" id="ML995480">
    <property type="protein sequence ID" value="KAF2144305.1"/>
    <property type="molecule type" value="Genomic_DNA"/>
</dbReference>
<evidence type="ECO:0000256" key="12">
    <source>
        <dbReference type="SAM" id="MobiDB-lite"/>
    </source>
</evidence>
<dbReference type="SUPFAM" id="SSF52540">
    <property type="entry name" value="P-loop containing nucleoside triphosphate hydrolases"/>
    <property type="match status" value="6"/>
</dbReference>
<comment type="function">
    <text evidence="10">Nuclear chaperone required for maturation and nuclear export of pre-60S ribosome subunits.</text>
</comment>
<evidence type="ECO:0000256" key="6">
    <source>
        <dbReference type="ARBA" id="ARBA00022741"/>
    </source>
</evidence>
<dbReference type="InterPro" id="IPR012099">
    <property type="entry name" value="Midasin"/>
</dbReference>
<dbReference type="SMART" id="SM00382">
    <property type="entry name" value="AAA"/>
    <property type="match status" value="6"/>
</dbReference>
<sequence>MECGWGISALQARQDELPEELRALLRQSSNVDFLADLAQLSLNPRFTDYLFTLFEPLFAEVRAIWSASYPLIEVLPAYARILSFAPHLSDHAEALLSQGGEVLSAALKYDPATSEPSTEHRLVQLLLGLFRLLVCDNETFGKTLQPLLLQPLLAHSSRPVRYLAIRTLCLYLHAADAALEDMVSKYLGEEAILGDWEGKAIDYRFLSLWEEKRYKDVTKNLRQARVERESYVPTSTSRVITRDDLSPHTAEIYGVLLPRSSASAPPVDEGIKLVPTSMAVRNLTAVARELINPQPLVLTGLAGSGKTLIIRHLARELNKLDSMVTLHLNEQSDAKLLIGMYTTGTTPGTFSWRPGVLTTAVREGRWVLIEDLDRAPNEVISTLLPLIESGELLIPSRGEVVRAARGFKIIATLRTTLNLRGEQITPGGSMIGARFWNRIPVHMPPEAELGQIISAAFPNIPDALVPQIMAVYVSLHTLSRDRSFVAIKSGLFRPVTSRDLFKWCSRITPRNLDDMFLEAVDCLAGSLELGPARDAIVACIAQELHVDPQKRDHLLQQRVIPYKSTGTDVSGEVVIGRAMLKRGQRKRRRDRRPFAANEHTRRLLERIAVSVNHSEPLLLVGETGTGKTTAIQHLASELGRKMEVFNLSQQSESGDLLGGFKPINVRSLMVPMKDRFDELFLSTFSHDKNRLFLQQLGEHMAKGRWKTVCKFWQQALRMVADAAKAADALAPAVTPIADTEQPKKKKRKVEKQPKLPATFSQAEWDSFANDLKLLESQIANKSNAFAFKFVEGNIVKAVRNGDWVLLDEINLAAPDTLEALADLLTGGSGETPSILLTETGNVERIEAHPNFRVFAAMNPATDVGKKDLPTGIRSRFTELYVESPDRDFKSLQSVVETYLDQFLHTDTKISADVANLYLEIQKLNAENRLVDGVNQKPHFSLRTLTRTLTYAQDTAPLHSLRRALYEGFCMSFLTFLDKSSEDLVTAATIKFLRPELRSPLRKPVDKDREYVQIRRDDGKKSHDLRNKGNKTTTEDAKFEDWLKNAHKDPQWLRQGRFESSEEEHYIITNFVWRNLTNLIRAASTRRFPVLIQGPTSAGKTSMIEYLAKRSGNKFVRINNHEHTDLQEYLGTYVSGNDGKLQFQEGILVKALREGHWIVLDELNLAPTDVLEALNRLLDDNRELLIPETQEVVRPHEDFMLFATQNPAGLYGGRKALSRAFRNRFLELHFDDIPVNELKYILERRTQLPRSWCEHIVNVYKELSALRQSNRLFEQKSFATLRDLFRWAMRGPETAQQLAEHGYMLLAERVRKAEERLAVKQIIEKVIKQTKIDEDVLYSADRSSEIQLYQQNVASDSGSVVWTRAMRRLYVLVANSLRYNEPVLLVGETGCGKTTVCQMLADAFDKQLFVVNAHQNTETGDLIGAQRPIRNRAFLEEQLLQDVSTILADASQTLAGSKLEELLLQYDGLIKAQPDAIPEEKRLLVHSQRIKLASLFEWADGSLVNAMKGGQYFLLDEISLADDSVLERLNSVLESSRTLLLAEKGPMDSDITASEGFQFLATMNPGGDYGKKELSPALRNRFTEIWVPALSDLEDITQIVKAKLLPSAVQYADTLVKFSQWFNEKYNTSAASSISIRDTLGWVHFINRCGVSDPVFGVVHGAAMVFIDTLGANPAALLAISPENLDRERAMCLQQLSELLGADATAIYFEPAEISTSDSMLGIGSFSVPRLSHSVADPMFSMGAPTTKSNAMRILRALQLSKPILLEGNPGVGKTSLVTAIAKAVGIPLTRINLSEQTDLMDLFGSDVPVEGAQAGTFAWRDAPFLKAMKNGEWVLLDEMNLASQSVLEGLNACLDHRGEVYVSELDQTFHQHPGFRVFAAQNPHHQGGGRKGLPASFVNRFTVVYADVFRSEDLVLICKQQFPNTTDQDVETLIAFISELEAQTTGRRFGLLGSPWEFNLRDTLRWLQLLTTQKGLLPTGTVRDFLDTIITQRFRTENDRSYALALFNQVLKSPVRQRSFYHNLGSDHLQIGLGLVSRDLVFQHVSSNHSFRKSQLPVMESLMISVQLNWPVILVGPPASGKTSMIRQLAAVVGAELVTTSMNADIDAMDLVGGYEQVDPSRQVLRFLEKLSLFSRSSVIQTQAQNMPELSSLYLELVCLSSADLSLISFEGIKSLLTQIQNRDHRAELVELLNELEAVQRESATVDKAQFQWVDGLLVQALEQGKWLVLDNANLCSSSVLDRLNSLLEPNGYLSVNEHSTNDGEAKIVRPHPNFRIFMTMDPRHGELSRAMRNRAVELFLLPTPEDDITRNDHLDAFSLESAMYRFRYLENFSHDAAAVSFDTLVSTSMDHLSLSDSARLSRYFQQVSMGLLDVPNADVQSALQTHMAAFSEIQASWTSKLGSSLTGPVEQMGGSGAYINAQPIHPLNNSALVLYNDRSTADAYWLAALFDLCLELSKMRNSLQHAQDLASSVKVRDRTRLGRSLVPSKAASKTNKDSMAKVGPFLTNVFETLAGWAHNVMEANVIDQAAITSTQPIRQFWNDMFALVDSQTVDEAVFQVYLTFGNQIFASFEFSTEASETLYKGLQGSMESLKIDSQLTTGLGMKDIWQRFKPQTPPTYEGLIGLLKLEALADRFDACVWLVDIPLSELVRVRLALANAIDLVSSKGVDAESLINDLETAIAGLEESIPEGRSPISPYFGNSFEGLCQYSDIARTNFNGAKSSEKSLQSPELALLAQRPTRTSSVEPQAVRDFLITRISLYLGGSNAAGPIAIQEGYHVSLLKDIAGLNNVALSQMDLLKSEIDVLGQSLVAGAENLQLDQAKHLQQLHEIILMDVLAAHEQLTEPGTLTSPVLRNDVPDNHYFRAALNLLRDSFSYLPQSATQTLASQGWMALAVACLWLYVPDRPFDPALGPLVERSLFSTKQAGLNASLAALRHFEQSFTGQLNNLRTRLVERDIDAMGNEPQVPAIARPPVSELSQLSGEFNNLLRILGDLVQATDAGQRDILRDPTLELNIAQIIKRLSEGYRSYDDITGPVVAFLQCLKIAMILAVKEDENASPSTDVFAYVSSQTPLLNSAPGTNFRKADALVHNKGDIDLRWHALGSIAMKLSFEPTRLPTMNEREAINEIFFGFYQQWKDRLQADQEKAAEQSGLYRYRGGQEEEEEANEEELQGMFPDYEQQTEEAGKDKNEETPQELARKLAACHAEIFIAKSGSTDKAKALLDQSIKIIGEGNAKQLGANGKDNLQATLPAVFLALHEQSEHLTQEKPSPRNYNFYTDANISEARKLMTLVHRIQKRFRQIRAVWPEHATLSDVIMICDELLAFRHVEPVAKFLTKGEKLHASIYEWQQVASKEYSAATLYDNITNLLISWRQLELTTWARLFDIEAEKATEDAKSWWFVAYENIVAAAESLEMHGTAMDDHSRELLVTLQSFLLSTPAGQYAQRLRLLEQFREHLLVREVDAPAVRPIRIALGNFVHYFARFEQPVRDTIAKGRVALEKDMKNVLKLASWRDRNIDALRQSAKTSHRKLFKLVRKFRNLLNQSVDAVLKQDLPEGTATALTATHVQSKLTDATVDFSALECCVKDVPSWDSRPSRFKDVQATVKLMHRMSKPRNEPNAVSYIQEFLENLQTSIAQLQKATPATLTEENTPMVKHLKSQKRKLFNDTLKDLREMGFRAHVGGDVLDKQDSLAKILSRMPTLPAQASGAEARAAEGYLHRTFNLMDQVREISREHNGDLARAEVARCLGNFESMLYTALKQRETISKSLEELDVLDKTVKQVQALWKTGDDGSSESTAVVSEKHAYAPSWLACGAPILRVGAQIVNAQAQLGKLAVGEVVEGLHAKAAQWDGLTQEMLQLPDMPKGLSSTAHEAVTHRISAGVEELKSTINQWEQSHPLLKCVLRQISGWLDSVDFSGAIGNGLSENTSLQKVSQSIFEVLDSILGSVQDIEKAHETLPKSVEEPSWLVSESGALSTSCKALHVPHITVSLRSVLNQLQHLHDTNALRASSAMFSALLPIIEEYKLAHQDAVIRFGQLHESLSKMLFRLSKTFIIVGNRGFCTPQEKSDDEKGKQDQLEGGTGLGEGEGAEDISKDIGDDEDLNDLAQEADTREDREELEEEKDAIDMGNEEMEGDMQDAPEKEDEEGGESDKEGEDDDMDEEAGDVDDLGPSTVDEKMWDDGGDDAEKDREGDEGQGKKDEQEQSAGQEGEQKEKKEAEQQEDDDFEPEAGAEEEERVGAEEMEGMDQNMQEGETLDLPDELNLDDDQKSLGDDESDMMDELDDMDDKMEEEGEAPEGGEEDGDAPPEEGPPDLEKEAEEVPDIDEQEKEDQAVEPEAQEEQQEEQPEDQMRGTDDKENEKADNDDAAETGLGLDAHEDQQDSKDQSSGAQRDEGAEGEAQDQQKESAEKGERGQASQQDAVGRDDDMQDSAEAQPFKKLGDVLENWYNQQRQIQNASKEEREAKPQDKDVDMADADFEHLPDEEAEADAQALGAAEEDQARALDKENALPVNDQAELPENLPPEVEQGPEQTDDVQMEDAEPTQKEGAPEQEQQEQEQPSGQPNAFMGEPAADRSTQQADDMEQPETADEDSDLGEVDRQLSEAHLDSEQYPRSVEEARTLWQHHESGTRTLSQGLTEHLRLILAPTLATKMRGGHRTGKRLNMKAIIPYIASQYKRDKIWLRRSLPSKRAYQIMLALDDSKSMAESASGLAFETLALVSKALAMLEAGEITIVRFGADVRVAHPFDAPFTSEAGVDVFRQFGFQQEKTDVKALVNRSIELFRDARMRATGAGADLWQLAVIISDGITNDHDTIARLVRQAQEERIMIVFVIVDAAAQAPSASSGAAAPAAPEKKGSVMDLLDVRFEDGKLLKRRYMDTFPFRWFVVVRDVRELPGVLSTALRQWFSEVVDTAG</sequence>
<evidence type="ECO:0000256" key="3">
    <source>
        <dbReference type="ARBA" id="ARBA00007188"/>
    </source>
</evidence>
<comment type="similarity">
    <text evidence="3 10">Belongs to the midasin family.</text>
</comment>
<feature type="compositionally biased region" description="Basic and acidic residues" evidence="12">
    <location>
        <begin position="4462"/>
        <end position="4487"/>
    </location>
</feature>
<evidence type="ECO:0000256" key="8">
    <source>
        <dbReference type="ARBA" id="ARBA00023186"/>
    </source>
</evidence>
<dbReference type="FunFam" id="3.40.50.300:FF:000712">
    <property type="entry name" value="Midasin"/>
    <property type="match status" value="1"/>
</dbReference>
<dbReference type="Pfam" id="PF17865">
    <property type="entry name" value="AAA_lid_5"/>
    <property type="match status" value="1"/>
</dbReference>
<dbReference type="CDD" id="cd00009">
    <property type="entry name" value="AAA"/>
    <property type="match status" value="3"/>
</dbReference>
<feature type="compositionally biased region" description="Basic and acidic residues" evidence="12">
    <location>
        <begin position="4178"/>
        <end position="4206"/>
    </location>
</feature>
<dbReference type="Pfam" id="PF17867">
    <property type="entry name" value="AAA_lid_7"/>
    <property type="match status" value="3"/>
</dbReference>
<feature type="coiled-coil region" evidence="11">
    <location>
        <begin position="2182"/>
        <end position="2209"/>
    </location>
</feature>
<organism evidence="14 15">
    <name type="scientific">Aplosporella prunicola CBS 121167</name>
    <dbReference type="NCBI Taxonomy" id="1176127"/>
    <lineage>
        <taxon>Eukaryota</taxon>
        <taxon>Fungi</taxon>
        <taxon>Dikarya</taxon>
        <taxon>Ascomycota</taxon>
        <taxon>Pezizomycotina</taxon>
        <taxon>Dothideomycetes</taxon>
        <taxon>Dothideomycetes incertae sedis</taxon>
        <taxon>Botryosphaeriales</taxon>
        <taxon>Aplosporellaceae</taxon>
        <taxon>Aplosporella</taxon>
    </lineage>
</organism>
<keyword evidence="6 10" id="KW-0547">Nucleotide-binding</keyword>
<feature type="compositionally biased region" description="Basic and acidic residues" evidence="12">
    <location>
        <begin position="4379"/>
        <end position="4399"/>
    </location>
</feature>
<evidence type="ECO:0000259" key="13">
    <source>
        <dbReference type="PROSITE" id="PS50234"/>
    </source>
</evidence>
<feature type="compositionally biased region" description="Acidic residues" evidence="12">
    <location>
        <begin position="4585"/>
        <end position="4600"/>
    </location>
</feature>
<dbReference type="Gene3D" id="3.40.50.410">
    <property type="entry name" value="von Willebrand factor, type A domain"/>
    <property type="match status" value="1"/>
</dbReference>
<dbReference type="GO" id="GO:0030687">
    <property type="term" value="C:preribosome, large subunit precursor"/>
    <property type="evidence" value="ECO:0007669"/>
    <property type="project" value="TreeGrafter"/>
</dbReference>
<dbReference type="PROSITE" id="PS50234">
    <property type="entry name" value="VWFA"/>
    <property type="match status" value="1"/>
</dbReference>
<evidence type="ECO:0000256" key="10">
    <source>
        <dbReference type="PIRNR" id="PIRNR010340"/>
    </source>
</evidence>